<feature type="transmembrane region" description="Helical" evidence="1">
    <location>
        <begin position="43"/>
        <end position="64"/>
    </location>
</feature>
<dbReference type="RefSeq" id="WP_254167738.1">
    <property type="nucleotide sequence ID" value="NZ_JANAFB010000034.1"/>
</dbReference>
<evidence type="ECO:0000256" key="1">
    <source>
        <dbReference type="SAM" id="Phobius"/>
    </source>
</evidence>
<name>A0A9X2HHL8_9MICC</name>
<organism evidence="2 3">
    <name type="scientific">Rothia santali</name>
    <dbReference type="NCBI Taxonomy" id="2949643"/>
    <lineage>
        <taxon>Bacteria</taxon>
        <taxon>Bacillati</taxon>
        <taxon>Actinomycetota</taxon>
        <taxon>Actinomycetes</taxon>
        <taxon>Micrococcales</taxon>
        <taxon>Micrococcaceae</taxon>
        <taxon>Rothia</taxon>
    </lineage>
</organism>
<sequence length="226" mass="23296">MAQQTPRPQRFFPGRGVCLSALLVGLLYGAGTSVLNHAQVPQVAAVLGHGAGWACLGLLFAWWLRRRGAPALHSALGVVVMLASATLAYYASDTLYDVANYRAAMADPEIVGVPGLEPGLGSLEGNLYDSVVWLIGSAIGGLIVAVPGILGARPGAWGWLGRLAAPVGLLVGLLLPTGPSQDTSFLPFAVVVVIALLVWAWWARTPGGLRAGRAADVAPAPPGPAR</sequence>
<feature type="transmembrane region" description="Helical" evidence="1">
    <location>
        <begin position="71"/>
        <end position="91"/>
    </location>
</feature>
<dbReference type="EMBL" id="JANAFB010000034">
    <property type="protein sequence ID" value="MCP3426707.1"/>
    <property type="molecule type" value="Genomic_DNA"/>
</dbReference>
<evidence type="ECO:0000313" key="3">
    <source>
        <dbReference type="Proteomes" id="UP001139502"/>
    </source>
</evidence>
<proteinExistence type="predicted"/>
<gene>
    <name evidence="2" type="ORF">NBM05_12015</name>
</gene>
<feature type="transmembrane region" description="Helical" evidence="1">
    <location>
        <begin position="184"/>
        <end position="203"/>
    </location>
</feature>
<evidence type="ECO:0000313" key="2">
    <source>
        <dbReference type="EMBL" id="MCP3426707.1"/>
    </source>
</evidence>
<keyword evidence="1" id="KW-0472">Membrane</keyword>
<keyword evidence="1" id="KW-0812">Transmembrane</keyword>
<dbReference type="AlphaFoldDB" id="A0A9X2HHL8"/>
<reference evidence="2" key="1">
    <citation type="submission" date="2022-06" db="EMBL/GenBank/DDBJ databases">
        <title>Rothia sp. isolated from sandalwood seedling.</title>
        <authorList>
            <person name="Tuikhar N."/>
            <person name="Kirdat K."/>
            <person name="Thorat V."/>
            <person name="Swetha P."/>
            <person name="Padma S."/>
            <person name="Sundararaj R."/>
            <person name="Yadav A."/>
        </authorList>
    </citation>
    <scope>NUCLEOTIDE SEQUENCE</scope>
    <source>
        <strain evidence="2">AR01</strain>
    </source>
</reference>
<feature type="transmembrane region" description="Helical" evidence="1">
    <location>
        <begin position="159"/>
        <end position="178"/>
    </location>
</feature>
<keyword evidence="3" id="KW-1185">Reference proteome</keyword>
<feature type="transmembrane region" description="Helical" evidence="1">
    <location>
        <begin position="12"/>
        <end position="31"/>
    </location>
</feature>
<protein>
    <submittedName>
        <fullName evidence="2">Uncharacterized protein</fullName>
    </submittedName>
</protein>
<comment type="caution">
    <text evidence="2">The sequence shown here is derived from an EMBL/GenBank/DDBJ whole genome shotgun (WGS) entry which is preliminary data.</text>
</comment>
<dbReference type="Proteomes" id="UP001139502">
    <property type="component" value="Unassembled WGS sequence"/>
</dbReference>
<feature type="transmembrane region" description="Helical" evidence="1">
    <location>
        <begin position="131"/>
        <end position="152"/>
    </location>
</feature>
<keyword evidence="1" id="KW-1133">Transmembrane helix</keyword>
<accession>A0A9X2HHL8</accession>